<feature type="compositionally biased region" description="Basic and acidic residues" evidence="5">
    <location>
        <begin position="328"/>
        <end position="357"/>
    </location>
</feature>
<keyword evidence="1" id="KW-0479">Metal-binding</keyword>
<evidence type="ECO:0000256" key="5">
    <source>
        <dbReference type="SAM" id="MobiDB-lite"/>
    </source>
</evidence>
<dbReference type="PROSITE" id="PS01359">
    <property type="entry name" value="ZF_PHD_1"/>
    <property type="match status" value="1"/>
</dbReference>
<accession>A0A9N9MAN7</accession>
<dbReference type="OrthoDB" id="1919692at2759"/>
<dbReference type="CDD" id="cd15534">
    <property type="entry name" value="PHD2_PHF12_Rco1"/>
    <property type="match status" value="1"/>
</dbReference>
<evidence type="ECO:0008006" key="10">
    <source>
        <dbReference type="Google" id="ProtNLM"/>
    </source>
</evidence>
<dbReference type="InterPro" id="IPR008984">
    <property type="entry name" value="SMAD_FHA_dom_sf"/>
</dbReference>
<dbReference type="GO" id="GO:0003714">
    <property type="term" value="F:transcription corepressor activity"/>
    <property type="evidence" value="ECO:0007669"/>
    <property type="project" value="InterPro"/>
</dbReference>
<feature type="region of interest" description="Disordered" evidence="5">
    <location>
        <begin position="627"/>
        <end position="672"/>
    </location>
</feature>
<feature type="domain" description="PHD-type" evidence="7">
    <location>
        <begin position="37"/>
        <end position="86"/>
    </location>
</feature>
<protein>
    <recommendedName>
        <fullName evidence="10">PHD finger protein 12</fullName>
    </recommendedName>
</protein>
<dbReference type="SMART" id="SM00249">
    <property type="entry name" value="PHD"/>
    <property type="match status" value="2"/>
</dbReference>
<evidence type="ECO:0000259" key="7">
    <source>
        <dbReference type="PROSITE" id="PS50016"/>
    </source>
</evidence>
<dbReference type="EMBL" id="OU892277">
    <property type="protein sequence ID" value="CAG9759629.1"/>
    <property type="molecule type" value="Genomic_DNA"/>
</dbReference>
<feature type="domain" description="FHA" evidence="6">
    <location>
        <begin position="564"/>
        <end position="618"/>
    </location>
</feature>
<dbReference type="InterPro" id="IPR019787">
    <property type="entry name" value="Znf_PHD-finger"/>
</dbReference>
<feature type="region of interest" description="Disordered" evidence="5">
    <location>
        <begin position="321"/>
        <end position="383"/>
    </location>
</feature>
<dbReference type="InterPro" id="IPR013083">
    <property type="entry name" value="Znf_RING/FYVE/PHD"/>
</dbReference>
<gene>
    <name evidence="8" type="ORF">CEUTPL_LOCUS375</name>
</gene>
<dbReference type="PANTHER" id="PTHR46309">
    <property type="entry name" value="PHD FINGER PROTEIN 12"/>
    <property type="match status" value="1"/>
</dbReference>
<dbReference type="GO" id="GO:0008270">
    <property type="term" value="F:zinc ion binding"/>
    <property type="evidence" value="ECO:0007669"/>
    <property type="project" value="UniProtKB-KW"/>
</dbReference>
<keyword evidence="2 4" id="KW-0863">Zinc-finger</keyword>
<dbReference type="SUPFAM" id="SSF49879">
    <property type="entry name" value="SMAD/FHA domain"/>
    <property type="match status" value="1"/>
</dbReference>
<keyword evidence="9" id="KW-1185">Reference proteome</keyword>
<dbReference type="Pfam" id="PF00628">
    <property type="entry name" value="PHD"/>
    <property type="match status" value="2"/>
</dbReference>
<dbReference type="Gene3D" id="3.30.40.10">
    <property type="entry name" value="Zinc/RING finger domain, C3HC4 (zinc finger)"/>
    <property type="match status" value="1"/>
</dbReference>
<proteinExistence type="predicted"/>
<dbReference type="PANTHER" id="PTHR46309:SF1">
    <property type="entry name" value="PHD FINGER PROTEIN 12"/>
    <property type="match status" value="1"/>
</dbReference>
<dbReference type="InterPro" id="IPR019786">
    <property type="entry name" value="Zinc_finger_PHD-type_CS"/>
</dbReference>
<dbReference type="Gene3D" id="2.30.30.1150">
    <property type="match status" value="1"/>
</dbReference>
<feature type="region of interest" description="Disordered" evidence="5">
    <location>
        <begin position="1"/>
        <end position="22"/>
    </location>
</feature>
<evidence type="ECO:0000313" key="8">
    <source>
        <dbReference type="EMBL" id="CAG9759629.1"/>
    </source>
</evidence>
<dbReference type="GO" id="GO:0070822">
    <property type="term" value="C:Sin3-type complex"/>
    <property type="evidence" value="ECO:0007669"/>
    <property type="project" value="TreeGrafter"/>
</dbReference>
<feature type="region of interest" description="Disordered" evidence="5">
    <location>
        <begin position="94"/>
        <end position="113"/>
    </location>
</feature>
<reference evidence="8" key="1">
    <citation type="submission" date="2022-01" db="EMBL/GenBank/DDBJ databases">
        <authorList>
            <person name="King R."/>
        </authorList>
    </citation>
    <scope>NUCLEOTIDE SEQUENCE</scope>
</reference>
<dbReference type="GO" id="GO:0000122">
    <property type="term" value="P:negative regulation of transcription by RNA polymerase II"/>
    <property type="evidence" value="ECO:0007669"/>
    <property type="project" value="TreeGrafter"/>
</dbReference>
<dbReference type="PROSITE" id="PS50006">
    <property type="entry name" value="FHA_DOMAIN"/>
    <property type="match status" value="1"/>
</dbReference>
<organism evidence="8 9">
    <name type="scientific">Ceutorhynchus assimilis</name>
    <name type="common">cabbage seed weevil</name>
    <dbReference type="NCBI Taxonomy" id="467358"/>
    <lineage>
        <taxon>Eukaryota</taxon>
        <taxon>Metazoa</taxon>
        <taxon>Ecdysozoa</taxon>
        <taxon>Arthropoda</taxon>
        <taxon>Hexapoda</taxon>
        <taxon>Insecta</taxon>
        <taxon>Pterygota</taxon>
        <taxon>Neoptera</taxon>
        <taxon>Endopterygota</taxon>
        <taxon>Coleoptera</taxon>
        <taxon>Polyphaga</taxon>
        <taxon>Cucujiformia</taxon>
        <taxon>Curculionidae</taxon>
        <taxon>Ceutorhynchinae</taxon>
        <taxon>Ceutorhynchus</taxon>
    </lineage>
</organism>
<sequence length="725" mass="80659">MDEIQVLPGTSSESDGNGGKNQEEHAYFKQPVEAPNEVFCHVCKKGADLIGCDVCPKSYHPHCHDPLLNFKNVPQGKWSCQSCKFQRKKVKHMQKPRQKQLVEDSVTGAPATKSPTKMDPLELLIEAARYVDPLQFETPPIKMELPKIMDRAHIFDDPELVKKLEQREKDKMLKSAVPLADLSCAKCEKSCKVAALIECDFCNSYFHVNCLEPPLTELPLGLWMCPLHGENKLDPKILSSASMFQRVALTDKFVPPNDDARGNTLRVVVLKPRSTNSPQFEFKKELSSRALIPGGVRAPYSTSDPLFPIIKEELGIEEHVSGDNQVKQMKDETNKENEKENADIEVKTVSDGSKKGGEEDESTPCDASDTGRIKNEVPTSPIHEETANVHLSPTNIADKAHSNKNDSSVDIREINQIEEAMSLVKKKNSVTKDIIDGSFIIDAEQNLRQLDERLIKNLAYERLRQLADPNVGVPKFPLASELLSPADKERIMRIFTKPPTIPKVSESTMKTRAMLCPIVSKHFYNIKSQEVDPADVRLDASFLNFRPTVSTRFPEAIAMKKQSINVGRGSSNDVNLEVFGQCNFIAPLHATIFFDGFENCFELINYAPHGTRVNNVLFSDNASQAHSASLKEQDKHRDKNQNVGKTVGVKSRESPKKKNHRSSSVEIPKMAAPESTPRVECACLKGAGIRDLKGHSEGSAILNHGTLIKFGCLGFVFSIVDKSTI</sequence>
<dbReference type="InterPro" id="IPR001965">
    <property type="entry name" value="Znf_PHD"/>
</dbReference>
<evidence type="ECO:0000259" key="6">
    <source>
        <dbReference type="PROSITE" id="PS50006"/>
    </source>
</evidence>
<dbReference type="PROSITE" id="PS50016">
    <property type="entry name" value="ZF_PHD_2"/>
    <property type="match status" value="1"/>
</dbReference>
<feature type="compositionally biased region" description="Basic and acidic residues" evidence="5">
    <location>
        <begin position="629"/>
        <end position="640"/>
    </location>
</feature>
<dbReference type="Proteomes" id="UP001152799">
    <property type="component" value="Chromosome 1"/>
</dbReference>
<name>A0A9N9MAN7_9CUCU</name>
<dbReference type="SUPFAM" id="SSF57903">
    <property type="entry name" value="FYVE/PHD zinc finger"/>
    <property type="match status" value="2"/>
</dbReference>
<dbReference type="InterPro" id="IPR011011">
    <property type="entry name" value="Znf_FYVE_PHD"/>
</dbReference>
<keyword evidence="3" id="KW-0862">Zinc</keyword>
<evidence type="ECO:0000256" key="1">
    <source>
        <dbReference type="ARBA" id="ARBA00022723"/>
    </source>
</evidence>
<evidence type="ECO:0000256" key="4">
    <source>
        <dbReference type="PROSITE-ProRule" id="PRU00146"/>
    </source>
</evidence>
<evidence type="ECO:0000256" key="2">
    <source>
        <dbReference type="ARBA" id="ARBA00022771"/>
    </source>
</evidence>
<dbReference type="InterPro" id="IPR000253">
    <property type="entry name" value="FHA_dom"/>
</dbReference>
<dbReference type="AlphaFoldDB" id="A0A9N9MAN7"/>
<dbReference type="InterPro" id="IPR042163">
    <property type="entry name" value="PHF12"/>
</dbReference>
<evidence type="ECO:0000313" key="9">
    <source>
        <dbReference type="Proteomes" id="UP001152799"/>
    </source>
</evidence>
<evidence type="ECO:0000256" key="3">
    <source>
        <dbReference type="ARBA" id="ARBA00022833"/>
    </source>
</evidence>